<protein>
    <submittedName>
        <fullName evidence="2">Uncharacterized protein</fullName>
    </submittedName>
</protein>
<accession>A0A0B7B3Y7</accession>
<dbReference type="EMBL" id="HACG01040106">
    <property type="protein sequence ID" value="CEK86971.1"/>
    <property type="molecule type" value="Transcribed_RNA"/>
</dbReference>
<reference evidence="2" key="1">
    <citation type="submission" date="2014-12" db="EMBL/GenBank/DDBJ databases">
        <title>Insight into the proteome of Arion vulgaris.</title>
        <authorList>
            <person name="Aradska J."/>
            <person name="Bulat T."/>
            <person name="Smidak R."/>
            <person name="Sarate P."/>
            <person name="Gangsoo J."/>
            <person name="Sialana F."/>
            <person name="Bilban M."/>
            <person name="Lubec G."/>
        </authorList>
    </citation>
    <scope>NUCLEOTIDE SEQUENCE</scope>
    <source>
        <tissue evidence="2">Skin</tissue>
    </source>
</reference>
<feature type="non-terminal residue" evidence="2">
    <location>
        <position position="1"/>
    </location>
</feature>
<sequence length="94" mass="10193">QVDTRTIANGNYQVLGHQPVETRNSANGDYQNFNYGRSQLANNSANVVSMVGSAAPSSLSTSGFNTKNLYGRSTSSSRVPRDTLGYPITYDRDL</sequence>
<feature type="compositionally biased region" description="Polar residues" evidence="1">
    <location>
        <begin position="56"/>
        <end position="78"/>
    </location>
</feature>
<proteinExistence type="predicted"/>
<organism evidence="2">
    <name type="scientific">Arion vulgaris</name>
    <dbReference type="NCBI Taxonomy" id="1028688"/>
    <lineage>
        <taxon>Eukaryota</taxon>
        <taxon>Metazoa</taxon>
        <taxon>Spiralia</taxon>
        <taxon>Lophotrochozoa</taxon>
        <taxon>Mollusca</taxon>
        <taxon>Gastropoda</taxon>
        <taxon>Heterobranchia</taxon>
        <taxon>Euthyneura</taxon>
        <taxon>Panpulmonata</taxon>
        <taxon>Eupulmonata</taxon>
        <taxon>Stylommatophora</taxon>
        <taxon>Helicina</taxon>
        <taxon>Arionoidea</taxon>
        <taxon>Arionidae</taxon>
        <taxon>Arion</taxon>
    </lineage>
</organism>
<evidence type="ECO:0000313" key="2">
    <source>
        <dbReference type="EMBL" id="CEK86971.1"/>
    </source>
</evidence>
<feature type="region of interest" description="Disordered" evidence="1">
    <location>
        <begin position="56"/>
        <end position="94"/>
    </location>
</feature>
<gene>
    <name evidence="2" type="primary">ORF156626</name>
</gene>
<name>A0A0B7B3Y7_9EUPU</name>
<evidence type="ECO:0000256" key="1">
    <source>
        <dbReference type="SAM" id="MobiDB-lite"/>
    </source>
</evidence>
<dbReference type="AlphaFoldDB" id="A0A0B7B3Y7"/>